<organism evidence="2 3">
    <name type="scientific">Tepidimonas taiwanensis</name>
    <dbReference type="NCBI Taxonomy" id="307486"/>
    <lineage>
        <taxon>Bacteria</taxon>
        <taxon>Pseudomonadati</taxon>
        <taxon>Pseudomonadota</taxon>
        <taxon>Betaproteobacteria</taxon>
        <taxon>Burkholderiales</taxon>
        <taxon>Tepidimonas</taxon>
    </lineage>
</organism>
<dbReference type="InterPro" id="IPR041633">
    <property type="entry name" value="Polbeta"/>
</dbReference>
<sequence>MRLTPQQRQAIVDAFAATFGTGVIMLFGSRTDDRQRGGDIDLYVVADGPRSPTDMARQRVAFLSQLKRRIGEQKIDVVLAAEPPRLIDRLARTQGIVLCERH</sequence>
<keyword evidence="3" id="KW-1185">Reference proteome</keyword>
<dbReference type="SUPFAM" id="SSF81301">
    <property type="entry name" value="Nucleotidyltransferase"/>
    <property type="match status" value="1"/>
</dbReference>
<dbReference type="AlphaFoldDB" id="A0A554WX62"/>
<dbReference type="RefSeq" id="WP_043698426.1">
    <property type="nucleotide sequence ID" value="NZ_CP083911.1"/>
</dbReference>
<gene>
    <name evidence="2" type="ORF">Ttaiw_02670</name>
</gene>
<dbReference type="Gene3D" id="3.30.460.10">
    <property type="entry name" value="Beta Polymerase, domain 2"/>
    <property type="match status" value="1"/>
</dbReference>
<proteinExistence type="predicted"/>
<protein>
    <recommendedName>
        <fullName evidence="1">Polymerase beta nucleotidyltransferase domain-containing protein</fullName>
    </recommendedName>
</protein>
<dbReference type="OrthoDB" id="14556at2"/>
<evidence type="ECO:0000259" key="1">
    <source>
        <dbReference type="Pfam" id="PF18765"/>
    </source>
</evidence>
<feature type="domain" description="Polymerase beta nucleotidyltransferase" evidence="1">
    <location>
        <begin position="17"/>
        <end position="101"/>
    </location>
</feature>
<accession>A0A554WX62</accession>
<name>A0A554WX62_9BURK</name>
<dbReference type="Pfam" id="PF18765">
    <property type="entry name" value="Polbeta"/>
    <property type="match status" value="1"/>
</dbReference>
<comment type="caution">
    <text evidence="2">The sequence shown here is derived from an EMBL/GenBank/DDBJ whole genome shotgun (WGS) entry which is preliminary data.</text>
</comment>
<evidence type="ECO:0000313" key="3">
    <source>
        <dbReference type="Proteomes" id="UP000317763"/>
    </source>
</evidence>
<dbReference type="EMBL" id="VJOM01000069">
    <property type="protein sequence ID" value="TSE28169.1"/>
    <property type="molecule type" value="Genomic_DNA"/>
</dbReference>
<dbReference type="Proteomes" id="UP000317763">
    <property type="component" value="Unassembled WGS sequence"/>
</dbReference>
<reference evidence="2 3" key="1">
    <citation type="submission" date="2019-07" db="EMBL/GenBank/DDBJ databases">
        <title>Tepidimonas taiwanensis I1-1 draft genome.</title>
        <authorList>
            <person name="Da Costa M.S."/>
            <person name="Froufe H.J.C."/>
            <person name="Egas C."/>
            <person name="Albuquerque L."/>
        </authorList>
    </citation>
    <scope>NUCLEOTIDE SEQUENCE [LARGE SCALE GENOMIC DNA]</scope>
    <source>
        <strain evidence="2 3">I1-1</strain>
    </source>
</reference>
<dbReference type="STRING" id="307486.GCA_000807215_00191"/>
<evidence type="ECO:0000313" key="2">
    <source>
        <dbReference type="EMBL" id="TSE28169.1"/>
    </source>
</evidence>
<dbReference type="InterPro" id="IPR043519">
    <property type="entry name" value="NT_sf"/>
</dbReference>